<feature type="compositionally biased region" description="Low complexity" evidence="2">
    <location>
        <begin position="1602"/>
        <end position="1616"/>
    </location>
</feature>
<dbReference type="InterPro" id="IPR052573">
    <property type="entry name" value="DnaJ_C_subfamily_28"/>
</dbReference>
<feature type="compositionally biased region" description="Low complexity" evidence="2">
    <location>
        <begin position="3009"/>
        <end position="3024"/>
    </location>
</feature>
<feature type="domain" description="J" evidence="3">
    <location>
        <begin position="738"/>
        <end position="805"/>
    </location>
</feature>
<dbReference type="CDD" id="cd06257">
    <property type="entry name" value="DnaJ"/>
    <property type="match status" value="1"/>
</dbReference>
<feature type="compositionally biased region" description="Basic and acidic residues" evidence="2">
    <location>
        <begin position="1795"/>
        <end position="1829"/>
    </location>
</feature>
<keyword evidence="1" id="KW-0175">Coiled coil</keyword>
<name>A0A1I8GZ01_9PLAT</name>
<dbReference type="GO" id="GO:0051321">
    <property type="term" value="P:meiotic cell cycle"/>
    <property type="evidence" value="ECO:0007669"/>
    <property type="project" value="InterPro"/>
</dbReference>
<protein>
    <submittedName>
        <fullName evidence="5">J domain-containing protein</fullName>
    </submittedName>
</protein>
<feature type="region of interest" description="Disordered" evidence="2">
    <location>
        <begin position="1531"/>
        <end position="1553"/>
    </location>
</feature>
<keyword evidence="4" id="KW-1185">Reference proteome</keyword>
<feature type="region of interest" description="Disordered" evidence="2">
    <location>
        <begin position="3006"/>
        <end position="3061"/>
    </location>
</feature>
<feature type="region of interest" description="Disordered" evidence="2">
    <location>
        <begin position="1602"/>
        <end position="1886"/>
    </location>
</feature>
<accession>A0A1I8GZ01</accession>
<dbReference type="WBParaSite" id="maker-uti_cns_0003750-snap-gene-0.11-mRNA-1">
    <property type="protein sequence ID" value="maker-uti_cns_0003750-snap-gene-0.11-mRNA-1"/>
    <property type="gene ID" value="maker-uti_cns_0003750-snap-gene-0.11"/>
</dbReference>
<dbReference type="PANTHER" id="PTHR39158">
    <property type="entry name" value="OS08G0560600 PROTEIN"/>
    <property type="match status" value="1"/>
</dbReference>
<feature type="compositionally biased region" description="Basic and acidic residues" evidence="2">
    <location>
        <begin position="1704"/>
        <end position="1717"/>
    </location>
</feature>
<evidence type="ECO:0000259" key="3">
    <source>
        <dbReference type="PROSITE" id="PS50076"/>
    </source>
</evidence>
<dbReference type="SMART" id="SM00271">
    <property type="entry name" value="DnaJ"/>
    <property type="match status" value="1"/>
</dbReference>
<dbReference type="Pfam" id="PF09350">
    <property type="entry name" value="DJC28_CD"/>
    <property type="match status" value="1"/>
</dbReference>
<dbReference type="Gene3D" id="1.10.287.110">
    <property type="entry name" value="DnaJ domain"/>
    <property type="match status" value="1"/>
</dbReference>
<feature type="compositionally biased region" description="Gly residues" evidence="2">
    <location>
        <begin position="1633"/>
        <end position="1646"/>
    </location>
</feature>
<dbReference type="Pfam" id="PF15189">
    <property type="entry name" value="MEIOC"/>
    <property type="match status" value="1"/>
</dbReference>
<feature type="region of interest" description="Disordered" evidence="2">
    <location>
        <begin position="294"/>
        <end position="320"/>
    </location>
</feature>
<organism evidence="4 5">
    <name type="scientific">Macrostomum lignano</name>
    <dbReference type="NCBI Taxonomy" id="282301"/>
    <lineage>
        <taxon>Eukaryota</taxon>
        <taxon>Metazoa</taxon>
        <taxon>Spiralia</taxon>
        <taxon>Lophotrochozoa</taxon>
        <taxon>Platyhelminthes</taxon>
        <taxon>Rhabditophora</taxon>
        <taxon>Macrostomorpha</taxon>
        <taxon>Macrostomida</taxon>
        <taxon>Macrostomidae</taxon>
        <taxon>Macrostomum</taxon>
    </lineage>
</organism>
<feature type="coiled-coil region" evidence="1">
    <location>
        <begin position="1005"/>
        <end position="1032"/>
    </location>
</feature>
<evidence type="ECO:0000313" key="4">
    <source>
        <dbReference type="Proteomes" id="UP000095280"/>
    </source>
</evidence>
<dbReference type="InterPro" id="IPR036869">
    <property type="entry name" value="J_dom_sf"/>
</dbReference>
<sequence>PSQDTTLAVGSRVVKVPQGKPKPIGPSSSHFSQSEYLMAAPDKLLYSQTALWDSQTTESCLLNFNQQPMSTTFTSASTAATSSATLCEPNGDPSGFSSATATATAADSGYMSSSSLHTACMISDLSGRTDAAIKSAGNVTRVPVQQQQQQQSRAHQHPQALVLPSASNYILLSQHPQFLQLAPRPLHPQPQQLAQPSSSLSQSSTGNLFAMETGLAGSPGSRQASMTRRATQTDSERSARLSELTELRRLLGKELRHAEARLSAAWQARRFSGVPAVAPTGASVGAAAAASCGSNSGAQAAGFSPPSSPPPLARQHGAMGGREDRELLAVCQELSRLHQLVQRAERLRNAALPAGVHSALDRLSEAVRKCQTRRKEEVTSLNNRGSSSGGGRAVEERDSRAVSAAVGELLEQLQAARTCLWATLQMAVAGEEVEAEVADCGGDGSAEARALFTITIILFTILRIAAFFIPAQSGPVAMATQPRTPGIITVCAVQPAYSEPLQRCLWPLLAGDVFGPGRPVRLRLCDPADLPACRDLAAGLLDSGLAPGPGHGLLATDSLSAGLEGADFCLLRPADLAWAAVRPLCRQLRLRAGQARLVALLSGGRGDEAEKLAELRRCGLPVSELSECPGGRRGLADCQRLCRLLSELEARPAKLSHMSCILTDTNQGPLSSRRTVRLNMFTHELAHRRSDILANLCRSSIQSPVHRTPLLLTAASASRWRCSSSGAAAGDPSARLARAYAALGVAADATDAELKAAFVRLAKLHHPDAAGAGSTAKFIEAQDAYALAARHRRQSGSGGLTEEFSVEAATEEALGRFDIRHTAPQHRQYLEFDGIGSGTPSERQRQREQWRVHRAVENVREFRIARLQQEAAAASGTAVATAAPSLKSSERRSAKNFRTHSLIDRLVEDLIQDSVSRGELQSCRYFGKPLPDRTAGGNADPFADSMTHKLNSILASNGYEPDWLLLDKAVRAGAAEIRNRLTDARSRLGRWPFSEADSVAWERALADCAATVSELNQQVDQLNLTVPTLQQQRCHYRLDSLARPIAKDNSLAHSWRPPVRPQQQRQRIELDAFSTADLFSLSTLRQAWADLRDALIQVYFVYAYVCWHFRLRSSFGMRVRDVPAWNTLSKPFLEMDNSWPNAGLTDPILLVASAPPGWPRPDRCSEPPTAELACLISPDCRASSFYWHSPVRWMALHFDAPRMHQPTARSTSAKRIAHWFETAVRSLRSLPRRRGLARAAAALELDAHETLRHLNAVHRAVVEASWPMLPSSSSSSESETKTSDRPATELGRLPQLVDGWRWCGWCGCWPDRIDGASEANGLAAWEAVAPSSQRCTGCLVDSRTCASLQRSDHSTRSPAEGATASAKFIEYKIRTTGLRRLLRLRRLTLGFRRKRRIPGFIRCLRLAVLLVRRGQQEDFIGVGLAQVVIDRLPLVVKDAENLQVGGHGQFVAQCGLVRLLEVRLAGHGALQAGVAEVVPERLLADRQAAQGMAHWKYFPGDYLVMFAVATILTALLSYYSACCCLRRCCQPQQPPQSRWRIPTDYNRGRPLPSLEPDNYSDEFEYCYRCRAFVLAEDSDGCCIGGREHVTSRELFRMTARAATTEPPAAEPPAAGDADTDSGSDEGGKEETGGAKGETGGAKGETGGIKEEAGGAKRKADRRHQRRDRRHQRRDRRRQRRDRRRQKETGGAKKETGGAKGETGGTKEETGGTKEETGGAKGETGGAKGETGGAKKETGGAKGETGGAKKETGGAKGETGGAKKETGGAKGETGGAKKETGGAKTETGGAKGETGGTKEETGGTKEETGGAKKETGGAKGETGGKIKEGSPRPAARPKLEQTTGPLCQESPRETWPVSIALGSDRGSRGVLPSFPDRSSSRRRSSSAHLLAGGRLGLFSSFSVSRRSVSGFSVHLAGVRGFARAAAAGVEAAEDDESSRPASPPAPAAEVDAAGRRSVSDCHCGRPGCGDASPRGSTGGLGSGCLGECSRRSARPGLGVHDPVQHLPLVLPQAAGPGLAAGQRAHENPQQEAAQRVKQRQHEDEGGHVQQLGEAAGHGQAVDIVHSQGAGVADEEGDEQVAQQALLQAQLVLAPGLQAVELGLDGLQLGHESLGRRNSNRWPMLAEANKDLPAAGVTLLNGSSQESAAEVAILCAGLPVEKHEYAQQAEHGVLELGIVVHDDGHHANVRHEALGPADYVALLQPQLARRVQPAVVNGVVVAFGEELHVAVIALVHLGRMGAASQPVSDAAVAGERERKQELAHLQHPVHNGDVAALDAEHGNVAGPDGVLQVVGEEQEVAAVEAGLHGSGEHHHNWRLAARGHDEALPDHEGGGHDHAEAEELVEHLALVHALQYRRSRSLDAAAPSRHGLVQSAQPLSGLSDNRLSGLPDFLPGQVPAQVLQVIGGVGLQPAGEVDGLGVAAQAAQAANALLPLDSGQQSDRLSLVAGVQTGVDERRSGVQREPGKLLSAEIPLQFPLPLQQLRGQLALLGQNGQAGFSEAAGRQPQQLLSSGRLGSVERATQLERRQIGTPVLLVQQSGRVAGTVGLLVQRHGNRLFAHDAGQVQFGPHVVQLQQHLRGEGGNTVQRIANLLNEICIARLDRLLQRFAVTAQRQQLLHLVLRAGLKVQQPPGQPRPVQTGRLAGQPGIVDARPLSDKLDNVRHQRIARLGVLATFADVDAGADQRRQGVDLPLGPVHHDAGLAVRLGQAQQLAGPERELVKPPVQQTVDEDAEAQATELRVRQRQPDGLVEAQVVQQAQLLAQLVRAVLPAELTVDFEFEPAVFRRQQRQAGPGSPQHALLVWWPGDEPGGLQAAADGGQLVGVGLDGEEELVGGGLGARLAADGVVGEQQHGGGGHAGDVEQLLHRTGQRPQQVVPLGSQQPETVELRDQQRCTTVAFTFVEFVQPIGESIGADGWQQAALIGPHQHDGGVGAPGHAQQAAIATDEGGVWATGQAVAAQRRRQAAGGEAAGQRVHGEVPLRLAPQGQQGLVQAQAEVRQRLGRRRLQQAGRRPVLLQQQQAAPAEHENPDLVGAELVAGPGRQHAPGCGHGSSWSGGKR</sequence>
<feature type="compositionally biased region" description="Basic and acidic residues" evidence="2">
    <location>
        <begin position="1278"/>
        <end position="1287"/>
    </location>
</feature>
<feature type="compositionally biased region" description="Low complexity" evidence="2">
    <location>
        <begin position="873"/>
        <end position="883"/>
    </location>
</feature>
<feature type="compositionally biased region" description="Basic residues" evidence="2">
    <location>
        <begin position="1655"/>
        <end position="1683"/>
    </location>
</feature>
<dbReference type="PANTHER" id="PTHR39158:SF1">
    <property type="entry name" value="DNAJ HOMOLOG SUBFAMILY C MEMBER 28"/>
    <property type="match status" value="1"/>
</dbReference>
<evidence type="ECO:0000256" key="1">
    <source>
        <dbReference type="SAM" id="Coils"/>
    </source>
</evidence>
<feature type="compositionally biased region" description="Basic and acidic residues" evidence="2">
    <location>
        <begin position="1684"/>
        <end position="1696"/>
    </location>
</feature>
<proteinExistence type="predicted"/>
<dbReference type="PROSITE" id="PS50076">
    <property type="entry name" value="DNAJ_2"/>
    <property type="match status" value="1"/>
</dbReference>
<feature type="region of interest" description="Disordered" evidence="2">
    <location>
        <begin position="873"/>
        <end position="894"/>
    </location>
</feature>
<feature type="region of interest" description="Disordered" evidence="2">
    <location>
        <begin position="2017"/>
        <end position="2046"/>
    </location>
</feature>
<feature type="compositionally biased region" description="Basic and acidic residues" evidence="2">
    <location>
        <begin position="1951"/>
        <end position="1960"/>
    </location>
</feature>
<feature type="region of interest" description="Disordered" evidence="2">
    <location>
        <begin position="374"/>
        <end position="397"/>
    </location>
</feature>
<dbReference type="InterPro" id="IPR001623">
    <property type="entry name" value="DnaJ_domain"/>
</dbReference>
<feature type="compositionally biased region" description="Low complexity" evidence="2">
    <location>
        <begin position="1531"/>
        <end position="1542"/>
    </location>
</feature>
<feature type="compositionally biased region" description="Gly residues" evidence="2">
    <location>
        <begin position="1718"/>
        <end position="1731"/>
    </location>
</feature>
<dbReference type="InterPro" id="IPR018961">
    <property type="entry name" value="DnaJ_homolog_subfam-C_membr-28"/>
</dbReference>
<evidence type="ECO:0000313" key="5">
    <source>
        <dbReference type="WBParaSite" id="maker-uti_cns_0003750-snap-gene-0.11-mRNA-1"/>
    </source>
</evidence>
<reference evidence="5" key="1">
    <citation type="submission" date="2016-11" db="UniProtKB">
        <authorList>
            <consortium name="WormBaseParasite"/>
        </authorList>
    </citation>
    <scope>IDENTIFICATION</scope>
</reference>
<feature type="region of interest" description="Disordered" evidence="2">
    <location>
        <begin position="211"/>
        <end position="241"/>
    </location>
</feature>
<feature type="compositionally biased region" description="Polar residues" evidence="2">
    <location>
        <begin position="220"/>
        <end position="233"/>
    </location>
</feature>
<evidence type="ECO:0000256" key="2">
    <source>
        <dbReference type="SAM" id="MobiDB-lite"/>
    </source>
</evidence>
<feature type="compositionally biased region" description="Low complexity" evidence="2">
    <location>
        <begin position="294"/>
        <end position="305"/>
    </location>
</feature>
<feature type="region of interest" description="Disordered" evidence="2">
    <location>
        <begin position="1268"/>
        <end position="1289"/>
    </location>
</feature>
<dbReference type="Proteomes" id="UP000095280">
    <property type="component" value="Unplaced"/>
</dbReference>
<dbReference type="SUPFAM" id="SSF46565">
    <property type="entry name" value="Chaperone J-domain"/>
    <property type="match status" value="1"/>
</dbReference>
<dbReference type="InterPro" id="IPR027963">
    <property type="entry name" value="MEIOC"/>
</dbReference>
<feature type="region of interest" description="Disordered" evidence="2">
    <location>
        <begin position="1931"/>
        <end position="1960"/>
    </location>
</feature>
<dbReference type="Pfam" id="PF00226">
    <property type="entry name" value="DnaJ"/>
    <property type="match status" value="1"/>
</dbReference>